<evidence type="ECO:0000256" key="6">
    <source>
        <dbReference type="ARBA" id="ARBA00022989"/>
    </source>
</evidence>
<keyword evidence="10" id="KW-1185">Reference proteome</keyword>
<evidence type="ECO:0000256" key="7">
    <source>
        <dbReference type="ARBA" id="ARBA00023136"/>
    </source>
</evidence>
<keyword evidence="5 8" id="KW-0812">Transmembrane</keyword>
<dbReference type="SUPFAM" id="SSF52833">
    <property type="entry name" value="Thioredoxin-like"/>
    <property type="match status" value="1"/>
</dbReference>
<comment type="subcellular location">
    <subcellularLocation>
        <location evidence="1">Endoplasmic reticulum membrane</location>
        <topology evidence="1">Multi-pass membrane protein</topology>
    </subcellularLocation>
</comment>
<dbReference type="InterPro" id="IPR036249">
    <property type="entry name" value="Thioredoxin-like_sf"/>
</dbReference>
<dbReference type="Pfam" id="PF04756">
    <property type="entry name" value="OST3_OST6"/>
    <property type="match status" value="1"/>
</dbReference>
<comment type="pathway">
    <text evidence="2">Protein modification; protein glycosylation.</text>
</comment>
<evidence type="ECO:0008006" key="11">
    <source>
        <dbReference type="Google" id="ProtNLM"/>
    </source>
</evidence>
<evidence type="ECO:0000256" key="2">
    <source>
        <dbReference type="ARBA" id="ARBA00004922"/>
    </source>
</evidence>
<sequence>GWKPRCIWSPGLPSLSYDSALPLVVAPAHPGQRKKTLAEKVGQLMDWTQKNRVIRMNDAMFNRFVLEKPRNYSVIVMFTTLQKFRLCVTCKLALQEFQILADSWQFSSAFSNKVFFAMVDFDESPEVSEMLQVMSVPNVLHFSAKSKFTADGIYNFKERGIIAQQIRMVNVRTRKPINYYYSFKLGISLAFIGGLVYVLKWNRKFSFNKNLWAVLAVFCDFDVIWSNVDSYTRSPVCSKQYTGQTHYIHEVHYFQFVAEMYIISLFHVCITLEILLLDTAATSPMIIINRKIMSMTCLCLVVIFFSWLLSLFRFKEYNYPFHILVD</sequence>
<dbReference type="Proteomes" id="UP000694554">
    <property type="component" value="Chromosome 1"/>
</dbReference>
<evidence type="ECO:0000256" key="1">
    <source>
        <dbReference type="ARBA" id="ARBA00004477"/>
    </source>
</evidence>
<reference evidence="9" key="1">
    <citation type="submission" date="2019-08" db="EMBL/GenBank/DDBJ databases">
        <title>Phocoena sinus (Vaquita) genome, mPhoSin1, primary haplotype.</title>
        <authorList>
            <person name="Morin P."/>
            <person name="Mountcastle J."/>
            <person name="Fungtammasan C."/>
            <person name="Rhie A."/>
            <person name="Rojas-Bracho L."/>
            <person name="Smith C.R."/>
            <person name="Taylor B.L."/>
            <person name="Gulland F.M.D."/>
            <person name="Musser W."/>
            <person name="Houck M."/>
            <person name="Haase B."/>
            <person name="Paez S."/>
            <person name="Howe K."/>
            <person name="Torrance J."/>
            <person name="Formenti G."/>
            <person name="Phillippy A."/>
            <person name="Ryder O."/>
            <person name="Jarvis E.D."/>
            <person name="Fedrigo O."/>
        </authorList>
    </citation>
    <scope>NUCLEOTIDE SEQUENCE [LARGE SCALE GENOMIC DNA]</scope>
</reference>
<protein>
    <recommendedName>
        <fullName evidence="11">Magnesium transporter protein 1</fullName>
    </recommendedName>
</protein>
<keyword evidence="7 8" id="KW-0472">Membrane</keyword>
<comment type="similarity">
    <text evidence="3">Belongs to the OST3/OST6 family.</text>
</comment>
<dbReference type="GO" id="GO:0008250">
    <property type="term" value="C:oligosaccharyltransferase complex"/>
    <property type="evidence" value="ECO:0007669"/>
    <property type="project" value="TreeGrafter"/>
</dbReference>
<dbReference type="CDD" id="cd02947">
    <property type="entry name" value="TRX_family"/>
    <property type="match status" value="1"/>
</dbReference>
<dbReference type="InterPro" id="IPR021149">
    <property type="entry name" value="OligosaccharylTrfase_OST3/OST6"/>
</dbReference>
<reference evidence="9" key="2">
    <citation type="submission" date="2025-08" db="UniProtKB">
        <authorList>
            <consortium name="Ensembl"/>
        </authorList>
    </citation>
    <scope>IDENTIFICATION</scope>
</reference>
<evidence type="ECO:0000256" key="3">
    <source>
        <dbReference type="ARBA" id="ARBA00009561"/>
    </source>
</evidence>
<keyword evidence="6 8" id="KW-1133">Transmembrane helix</keyword>
<evidence type="ECO:0000313" key="9">
    <source>
        <dbReference type="Ensembl" id="ENSPSNP00000021728.1"/>
    </source>
</evidence>
<feature type="transmembrane region" description="Helical" evidence="8">
    <location>
        <begin position="179"/>
        <end position="199"/>
    </location>
</feature>
<dbReference type="AlphaFoldDB" id="A0A8C9CJJ1"/>
<dbReference type="UniPathway" id="UPA00378"/>
<organism evidence="9 10">
    <name type="scientific">Phocoena sinus</name>
    <name type="common">Vaquita</name>
    <dbReference type="NCBI Taxonomy" id="42100"/>
    <lineage>
        <taxon>Eukaryota</taxon>
        <taxon>Metazoa</taxon>
        <taxon>Chordata</taxon>
        <taxon>Craniata</taxon>
        <taxon>Vertebrata</taxon>
        <taxon>Euteleostomi</taxon>
        <taxon>Mammalia</taxon>
        <taxon>Eutheria</taxon>
        <taxon>Laurasiatheria</taxon>
        <taxon>Artiodactyla</taxon>
        <taxon>Whippomorpha</taxon>
        <taxon>Cetacea</taxon>
        <taxon>Odontoceti</taxon>
        <taxon>Phocoenidae</taxon>
        <taxon>Phocoena</taxon>
    </lineage>
</organism>
<dbReference type="PANTHER" id="PTHR12692:SF4">
    <property type="entry name" value="MAGNESIUM TRANSPORTER PROTEIN 1"/>
    <property type="match status" value="1"/>
</dbReference>
<dbReference type="GeneTree" id="ENSGT00390000012030"/>
<evidence type="ECO:0000256" key="8">
    <source>
        <dbReference type="SAM" id="Phobius"/>
    </source>
</evidence>
<feature type="transmembrane region" description="Helical" evidence="8">
    <location>
        <begin position="292"/>
        <end position="312"/>
    </location>
</feature>
<evidence type="ECO:0000256" key="5">
    <source>
        <dbReference type="ARBA" id="ARBA00022692"/>
    </source>
</evidence>
<evidence type="ECO:0000313" key="10">
    <source>
        <dbReference type="Proteomes" id="UP000694554"/>
    </source>
</evidence>
<dbReference type="PANTHER" id="PTHR12692">
    <property type="entry name" value="DOLICHYL-DIPHOSPHOOLIGOSACCHARIDE--PROTEIN GLYCOSYLTRANSFERASE-RELATED"/>
    <property type="match status" value="1"/>
</dbReference>
<proteinExistence type="inferred from homology"/>
<dbReference type="Gene3D" id="3.40.30.10">
    <property type="entry name" value="Glutaredoxin"/>
    <property type="match status" value="1"/>
</dbReference>
<dbReference type="GO" id="GO:0018279">
    <property type="term" value="P:protein N-linked glycosylation via asparagine"/>
    <property type="evidence" value="ECO:0007669"/>
    <property type="project" value="TreeGrafter"/>
</dbReference>
<name>A0A8C9CJJ1_PHOSS</name>
<feature type="transmembrane region" description="Helical" evidence="8">
    <location>
        <begin position="260"/>
        <end position="280"/>
    </location>
</feature>
<evidence type="ECO:0000256" key="4">
    <source>
        <dbReference type="ARBA" id="ARBA00011149"/>
    </source>
</evidence>
<dbReference type="Ensembl" id="ENSPSNT00000024451.1">
    <property type="protein sequence ID" value="ENSPSNP00000021728.1"/>
    <property type="gene ID" value="ENSPSNG00000015925.1"/>
</dbReference>
<accession>A0A8C9CJJ1</accession>
<reference evidence="9" key="3">
    <citation type="submission" date="2025-09" db="UniProtKB">
        <authorList>
            <consortium name="Ensembl"/>
        </authorList>
    </citation>
    <scope>IDENTIFICATION</scope>
</reference>
<comment type="subunit">
    <text evidence="4">Accessory component of the STT3B-containing form of the oligosaccharyltransferase (OST) complex. OST exists in two different complex forms which contain common core subunits RPN1, RPN2, OST48, OST4, DAD1 and TMEM258, either STT3A or STT3B as catalytic subunits, and form-specific accessory subunits. OST can form stable complexes with the Sec61 complex or with both the Sec61 and TRAP complexes. The association of TUSC3 or MAGT1 with the STT3B-containing complex seems to be mutually exclusvice.</text>
</comment>